<dbReference type="EMBL" id="ML002335">
    <property type="protein sequence ID" value="RKP38740.1"/>
    <property type="molecule type" value="Genomic_DNA"/>
</dbReference>
<dbReference type="Proteomes" id="UP000268162">
    <property type="component" value="Unassembled WGS sequence"/>
</dbReference>
<proteinExistence type="predicted"/>
<reference evidence="2" key="1">
    <citation type="journal article" date="2018" name="Nat. Microbiol.">
        <title>Leveraging single-cell genomics to expand the fungal tree of life.</title>
        <authorList>
            <person name="Ahrendt S.R."/>
            <person name="Quandt C.A."/>
            <person name="Ciobanu D."/>
            <person name="Clum A."/>
            <person name="Salamov A."/>
            <person name="Andreopoulos B."/>
            <person name="Cheng J.F."/>
            <person name="Woyke T."/>
            <person name="Pelin A."/>
            <person name="Henrissat B."/>
            <person name="Reynolds N.K."/>
            <person name="Benny G.L."/>
            <person name="Smith M.E."/>
            <person name="James T.Y."/>
            <person name="Grigoriev I.V."/>
        </authorList>
    </citation>
    <scope>NUCLEOTIDE SEQUENCE [LARGE SCALE GENOMIC DNA]</scope>
    <source>
        <strain evidence="2">RSA 468</strain>
    </source>
</reference>
<evidence type="ECO:0000313" key="1">
    <source>
        <dbReference type="EMBL" id="RKP38740.1"/>
    </source>
</evidence>
<gene>
    <name evidence="1" type="ORF">BJ085DRAFT_34184</name>
</gene>
<keyword evidence="2" id="KW-1185">Reference proteome</keyword>
<name>A0A4Q0A0U4_9FUNG</name>
<organism evidence="1 2">
    <name type="scientific">Dimargaris cristalligena</name>
    <dbReference type="NCBI Taxonomy" id="215637"/>
    <lineage>
        <taxon>Eukaryota</taxon>
        <taxon>Fungi</taxon>
        <taxon>Fungi incertae sedis</taxon>
        <taxon>Zoopagomycota</taxon>
        <taxon>Kickxellomycotina</taxon>
        <taxon>Dimargaritomycetes</taxon>
        <taxon>Dimargaritales</taxon>
        <taxon>Dimargaritaceae</taxon>
        <taxon>Dimargaris</taxon>
    </lineage>
</organism>
<protein>
    <submittedName>
        <fullName evidence="1">Uncharacterized protein</fullName>
    </submittedName>
</protein>
<dbReference type="AlphaFoldDB" id="A0A4Q0A0U4"/>
<accession>A0A4Q0A0U4</accession>
<evidence type="ECO:0000313" key="2">
    <source>
        <dbReference type="Proteomes" id="UP000268162"/>
    </source>
</evidence>
<sequence>MVYGSIVSEITGALAADEQFDKLSQYITELLKLRNTNYLNMDFLYLMALEFTQGDLAEVALNALKNNVDVIKCAQHLGFHQAYLLLIDVLEWTLEYSNTDFGHCAAEYGAYGMIRLIPSPNSEDDKYPSVSFRVLRSALPKGHALPKLAFEDKTVVEKMLKWSDSGGWTGS</sequence>